<dbReference type="Proteomes" id="UP000637628">
    <property type="component" value="Unassembled WGS sequence"/>
</dbReference>
<feature type="compositionally biased region" description="Low complexity" evidence="1">
    <location>
        <begin position="47"/>
        <end position="60"/>
    </location>
</feature>
<dbReference type="EMBL" id="BOML01000050">
    <property type="protein sequence ID" value="GIE04886.1"/>
    <property type="molecule type" value="Genomic_DNA"/>
</dbReference>
<sequence>MTLTFGRRGSQPPCPEGTVLRRPDRNPDVSLDVQDFDHPGGRGSGAGLLSEGGSVLVGHE</sequence>
<proteinExistence type="predicted"/>
<evidence type="ECO:0000313" key="2">
    <source>
        <dbReference type="EMBL" id="GIE04886.1"/>
    </source>
</evidence>
<keyword evidence="3" id="KW-1185">Reference proteome</keyword>
<comment type="caution">
    <text evidence="2">The sequence shown here is derived from an EMBL/GenBank/DDBJ whole genome shotgun (WGS) entry which is preliminary data.</text>
</comment>
<evidence type="ECO:0000256" key="1">
    <source>
        <dbReference type="SAM" id="MobiDB-lite"/>
    </source>
</evidence>
<name>A0ABQ3Z500_9ACTN</name>
<reference evidence="2 3" key="1">
    <citation type="submission" date="2021-01" db="EMBL/GenBank/DDBJ databases">
        <title>Whole genome shotgun sequence of Actinoplanes durhamensis NBRC 14914.</title>
        <authorList>
            <person name="Komaki H."/>
            <person name="Tamura T."/>
        </authorList>
    </citation>
    <scope>NUCLEOTIDE SEQUENCE [LARGE SCALE GENOMIC DNA]</scope>
    <source>
        <strain evidence="2 3">NBRC 14914</strain>
    </source>
</reference>
<gene>
    <name evidence="2" type="ORF">Adu01nite_62360</name>
</gene>
<organism evidence="2 3">
    <name type="scientific">Paractinoplanes durhamensis</name>
    <dbReference type="NCBI Taxonomy" id="113563"/>
    <lineage>
        <taxon>Bacteria</taxon>
        <taxon>Bacillati</taxon>
        <taxon>Actinomycetota</taxon>
        <taxon>Actinomycetes</taxon>
        <taxon>Micromonosporales</taxon>
        <taxon>Micromonosporaceae</taxon>
        <taxon>Paractinoplanes</taxon>
    </lineage>
</organism>
<evidence type="ECO:0000313" key="3">
    <source>
        <dbReference type="Proteomes" id="UP000637628"/>
    </source>
</evidence>
<protein>
    <submittedName>
        <fullName evidence="2">Uncharacterized protein</fullName>
    </submittedName>
</protein>
<feature type="region of interest" description="Disordered" evidence="1">
    <location>
        <begin position="1"/>
        <end position="60"/>
    </location>
</feature>
<accession>A0ABQ3Z500</accession>